<dbReference type="InterPro" id="IPR046947">
    <property type="entry name" value="LytR-like"/>
</dbReference>
<evidence type="ECO:0000259" key="3">
    <source>
        <dbReference type="PROSITE" id="PS50930"/>
    </source>
</evidence>
<dbReference type="EMBL" id="FNBA01000001">
    <property type="protein sequence ID" value="SDE51493.1"/>
    <property type="molecule type" value="Genomic_DNA"/>
</dbReference>
<dbReference type="SUPFAM" id="SSF52172">
    <property type="entry name" value="CheY-like"/>
    <property type="match status" value="1"/>
</dbReference>
<dbReference type="InterPro" id="IPR001789">
    <property type="entry name" value="Sig_transdc_resp-reg_receiver"/>
</dbReference>
<proteinExistence type="predicted"/>
<feature type="domain" description="Response regulatory" evidence="2">
    <location>
        <begin position="3"/>
        <end position="116"/>
    </location>
</feature>
<dbReference type="AlphaFoldDB" id="A0A1G7DJ28"/>
<dbReference type="SMART" id="SM00850">
    <property type="entry name" value="LytTR"/>
    <property type="match status" value="1"/>
</dbReference>
<dbReference type="STRING" id="227084.SAMN05421855_1011011"/>
<dbReference type="Proteomes" id="UP000199321">
    <property type="component" value="Unassembled WGS sequence"/>
</dbReference>
<feature type="modified residue" description="4-aspartylphosphate" evidence="1">
    <location>
        <position position="55"/>
    </location>
</feature>
<keyword evidence="1" id="KW-0597">Phosphoprotein</keyword>
<reference evidence="4 5" key="1">
    <citation type="submission" date="2016-10" db="EMBL/GenBank/DDBJ databases">
        <authorList>
            <person name="de Groot N.N."/>
        </authorList>
    </citation>
    <scope>NUCLEOTIDE SEQUENCE [LARGE SCALE GENOMIC DNA]</scope>
    <source>
        <strain evidence="4 5">DSM 16195</strain>
    </source>
</reference>
<sequence>MLKALLIDDEAHCAERIKKLLVPYESTIQLLGTYTTVDDGIKAIEAVQPDVVFLDIQIHDQTGFDLLDKLATIPFEVIFTTAHNNYAIDAFKYSALDYLLKPITKIDFDAAVLKFQKKNSLEETTNKLKVLFHNLSTQTEGLKKMAIPTLDGFVFVAISEIIRCESDGNYTHITLKNGEHLTASKTLKHFEDVLPTLNFFRIHKSHLINLNYVEKYLKGKGGYVQMNDGKNIEVAVRRKEGFLQKLLK</sequence>
<dbReference type="Pfam" id="PF04397">
    <property type="entry name" value="LytTR"/>
    <property type="match status" value="1"/>
</dbReference>
<name>A0A1G7DJ28_9FLAO</name>
<evidence type="ECO:0000256" key="1">
    <source>
        <dbReference type="PROSITE-ProRule" id="PRU00169"/>
    </source>
</evidence>
<dbReference type="PROSITE" id="PS50110">
    <property type="entry name" value="RESPONSE_REGULATORY"/>
    <property type="match status" value="1"/>
</dbReference>
<dbReference type="Gene3D" id="2.40.50.1020">
    <property type="entry name" value="LytTr DNA-binding domain"/>
    <property type="match status" value="1"/>
</dbReference>
<dbReference type="GO" id="GO:0003677">
    <property type="term" value="F:DNA binding"/>
    <property type="evidence" value="ECO:0007669"/>
    <property type="project" value="InterPro"/>
</dbReference>
<evidence type="ECO:0000313" key="4">
    <source>
        <dbReference type="EMBL" id="SDE51493.1"/>
    </source>
</evidence>
<dbReference type="PANTHER" id="PTHR37299:SF1">
    <property type="entry name" value="STAGE 0 SPORULATION PROTEIN A HOMOLOG"/>
    <property type="match status" value="1"/>
</dbReference>
<dbReference type="InterPro" id="IPR011006">
    <property type="entry name" value="CheY-like_superfamily"/>
</dbReference>
<dbReference type="Pfam" id="PF00072">
    <property type="entry name" value="Response_reg"/>
    <property type="match status" value="1"/>
</dbReference>
<dbReference type="Gene3D" id="3.40.50.2300">
    <property type="match status" value="1"/>
</dbReference>
<evidence type="ECO:0000259" key="2">
    <source>
        <dbReference type="PROSITE" id="PS50110"/>
    </source>
</evidence>
<dbReference type="OrthoDB" id="2168082at2"/>
<dbReference type="SMART" id="SM00448">
    <property type="entry name" value="REC"/>
    <property type="match status" value="1"/>
</dbReference>
<dbReference type="GO" id="GO:0000156">
    <property type="term" value="F:phosphorelay response regulator activity"/>
    <property type="evidence" value="ECO:0007669"/>
    <property type="project" value="InterPro"/>
</dbReference>
<dbReference type="PANTHER" id="PTHR37299">
    <property type="entry name" value="TRANSCRIPTIONAL REGULATOR-RELATED"/>
    <property type="match status" value="1"/>
</dbReference>
<dbReference type="RefSeq" id="WP_093141309.1">
    <property type="nucleotide sequence ID" value="NZ_BMWO01000001.1"/>
</dbReference>
<organism evidence="4 5">
    <name type="scientific">Ulvibacter litoralis</name>
    <dbReference type="NCBI Taxonomy" id="227084"/>
    <lineage>
        <taxon>Bacteria</taxon>
        <taxon>Pseudomonadati</taxon>
        <taxon>Bacteroidota</taxon>
        <taxon>Flavobacteriia</taxon>
        <taxon>Flavobacteriales</taxon>
        <taxon>Flavobacteriaceae</taxon>
        <taxon>Ulvibacter</taxon>
    </lineage>
</organism>
<feature type="domain" description="HTH LytTR-type" evidence="3">
    <location>
        <begin position="145"/>
        <end position="248"/>
    </location>
</feature>
<evidence type="ECO:0000313" key="5">
    <source>
        <dbReference type="Proteomes" id="UP000199321"/>
    </source>
</evidence>
<keyword evidence="5" id="KW-1185">Reference proteome</keyword>
<dbReference type="PROSITE" id="PS50930">
    <property type="entry name" value="HTH_LYTTR"/>
    <property type="match status" value="1"/>
</dbReference>
<accession>A0A1G7DJ28</accession>
<gene>
    <name evidence="4" type="ORF">SAMN05421855_1011011</name>
</gene>
<protein>
    <submittedName>
        <fullName evidence="4">Two-component system, LytT family, response regulator</fullName>
    </submittedName>
</protein>
<dbReference type="InterPro" id="IPR007492">
    <property type="entry name" value="LytTR_DNA-bd_dom"/>
</dbReference>